<evidence type="ECO:0000313" key="3">
    <source>
        <dbReference type="Proteomes" id="UP000240493"/>
    </source>
</evidence>
<dbReference type="Proteomes" id="UP000240493">
    <property type="component" value="Unassembled WGS sequence"/>
</dbReference>
<organism evidence="2 3">
    <name type="scientific">Trichoderma asperellum (strain ATCC 204424 / CBS 433.97 / NBRC 101777)</name>
    <dbReference type="NCBI Taxonomy" id="1042311"/>
    <lineage>
        <taxon>Eukaryota</taxon>
        <taxon>Fungi</taxon>
        <taxon>Dikarya</taxon>
        <taxon>Ascomycota</taxon>
        <taxon>Pezizomycotina</taxon>
        <taxon>Sordariomycetes</taxon>
        <taxon>Hypocreomycetidae</taxon>
        <taxon>Hypocreales</taxon>
        <taxon>Hypocreaceae</taxon>
        <taxon>Trichoderma</taxon>
    </lineage>
</organism>
<keyword evidence="3" id="KW-1185">Reference proteome</keyword>
<name>A0A2T3ZEA2_TRIA4</name>
<dbReference type="AlphaFoldDB" id="A0A2T3ZEA2"/>
<accession>A0A2T3ZEA2</accession>
<gene>
    <name evidence="2" type="ORF">M441DRAFT_455055</name>
</gene>
<feature type="transmembrane region" description="Helical" evidence="1">
    <location>
        <begin position="29"/>
        <end position="49"/>
    </location>
</feature>
<dbReference type="EMBL" id="KZ679259">
    <property type="protein sequence ID" value="PTB43147.1"/>
    <property type="molecule type" value="Genomic_DNA"/>
</dbReference>
<keyword evidence="1" id="KW-1133">Transmembrane helix</keyword>
<protein>
    <submittedName>
        <fullName evidence="2">Uncharacterized protein</fullName>
    </submittedName>
</protein>
<keyword evidence="1" id="KW-0812">Transmembrane</keyword>
<keyword evidence="1" id="KW-0472">Membrane</keyword>
<proteinExistence type="predicted"/>
<sequence>MHTTVYPSISAPLPVLMLLASPTGCSGPGFLSSCRHCFSFSGVLFFFFFRETRQKFDITIFAFTHSYYYHY</sequence>
<reference evidence="2 3" key="1">
    <citation type="submission" date="2016-07" db="EMBL/GenBank/DDBJ databases">
        <title>Multiple horizontal gene transfer events from other fungi enriched the ability of initially mycotrophic Trichoderma (Ascomycota) to feed on dead plant biomass.</title>
        <authorList>
            <consortium name="DOE Joint Genome Institute"/>
            <person name="Aerts A."/>
            <person name="Atanasova L."/>
            <person name="Chenthamara K."/>
            <person name="Zhang J."/>
            <person name="Grujic M."/>
            <person name="Henrissat B."/>
            <person name="Kuo A."/>
            <person name="Salamov A."/>
            <person name="Lipzen A."/>
            <person name="Labutti K."/>
            <person name="Barry K."/>
            <person name="Miao Y."/>
            <person name="Rahimi M.J."/>
            <person name="Shen Q."/>
            <person name="Grigoriev I.V."/>
            <person name="Kubicek C.P."/>
            <person name="Druzhinina I.S."/>
        </authorList>
    </citation>
    <scope>NUCLEOTIDE SEQUENCE [LARGE SCALE GENOMIC DNA]</scope>
    <source>
        <strain evidence="2 3">CBS 433.97</strain>
    </source>
</reference>
<evidence type="ECO:0000313" key="2">
    <source>
        <dbReference type="EMBL" id="PTB43147.1"/>
    </source>
</evidence>
<evidence type="ECO:0000256" key="1">
    <source>
        <dbReference type="SAM" id="Phobius"/>
    </source>
</evidence>